<feature type="region of interest" description="Disordered" evidence="13">
    <location>
        <begin position="42"/>
        <end position="71"/>
    </location>
</feature>
<evidence type="ECO:0000313" key="15">
    <source>
        <dbReference type="EMBL" id="BDS08696.1"/>
    </source>
</evidence>
<dbReference type="GO" id="GO:0003677">
    <property type="term" value="F:DNA binding"/>
    <property type="evidence" value="ECO:0007669"/>
    <property type="project" value="UniProtKB-UniRule"/>
</dbReference>
<name>A0AAT9FRN8_9BACT</name>
<evidence type="ECO:0000256" key="1">
    <source>
        <dbReference type="ARBA" id="ARBA00008428"/>
    </source>
</evidence>
<sequence>MARCDLFFCQSKTYQQTDLFTPFHHLPRLTFSGNVLQRGLSMATDTQSTKSPMKGGPALQKAPAAADHSSAERALPHAIGPEKSILSSMFQDPQEYVAAAVENKLTDQHFYHPAHGALFKILLEFFEQNMPIELVSLTQTLMDRSLLPSVGGPAAITEIYTYAPTHAHFMHHLDIVKDKYVLRSVISQCTEAITRAYDEQEEVEALLDNVEQQVLAIREGAEKNTEITVEKSVEVVLDQLQDFLAGKSQGNGITTGYPDIDKMSSGLKAGEMFIVAARPSMGKTSFAMNLVEHMCLDQGLPSMVFSLEMSANQLVERLLYARSRFAKSSLMKGYKPVKADLLRIKKAAEEIKNCKLYIDDTPSISINELRAKARRKKKEGDIRVIAIDYLQLMRSNSKQAQNSREREVAEISAGLKALAKELEIPIIVLAQLNRGPESRVGSSGGGGKPRMSDLRESGSIEQDADMVGLLYRSAYYADNQEDRDEEDGKAQLVIAKNRNGPTGDVPLTFIKEIMRFESRAWGDDEE</sequence>
<evidence type="ECO:0000256" key="3">
    <source>
        <dbReference type="ARBA" id="ARBA00022705"/>
    </source>
</evidence>
<dbReference type="SUPFAM" id="SSF52540">
    <property type="entry name" value="P-loop containing nucleoside triphosphate hydrolases"/>
    <property type="match status" value="1"/>
</dbReference>
<evidence type="ECO:0000256" key="7">
    <source>
        <dbReference type="ARBA" id="ARBA00022840"/>
    </source>
</evidence>
<evidence type="ECO:0000256" key="10">
    <source>
        <dbReference type="ARBA" id="ARBA00048954"/>
    </source>
</evidence>
<evidence type="ECO:0000256" key="12">
    <source>
        <dbReference type="RuleBase" id="RU362085"/>
    </source>
</evidence>
<feature type="region of interest" description="Disordered" evidence="13">
    <location>
        <begin position="436"/>
        <end position="458"/>
    </location>
</feature>
<comment type="catalytic activity">
    <reaction evidence="10 12">
        <text>ATP + H2O = ADP + phosphate + H(+)</text>
        <dbReference type="Rhea" id="RHEA:13065"/>
        <dbReference type="ChEBI" id="CHEBI:15377"/>
        <dbReference type="ChEBI" id="CHEBI:15378"/>
        <dbReference type="ChEBI" id="CHEBI:30616"/>
        <dbReference type="ChEBI" id="CHEBI:43474"/>
        <dbReference type="ChEBI" id="CHEBI:456216"/>
        <dbReference type="EC" id="5.6.2.3"/>
    </reaction>
</comment>
<dbReference type="Pfam" id="PF00772">
    <property type="entry name" value="DnaB"/>
    <property type="match status" value="1"/>
</dbReference>
<accession>A0AAT9FRN8</accession>
<keyword evidence="5 12" id="KW-0378">Hydrolase</keyword>
<dbReference type="InterPro" id="IPR036185">
    <property type="entry name" value="DNA_heli_DnaB-like_N_sf"/>
</dbReference>
<comment type="similarity">
    <text evidence="1 12">Belongs to the helicase family. DnaB subfamily.</text>
</comment>
<evidence type="ECO:0000256" key="13">
    <source>
        <dbReference type="SAM" id="MobiDB-lite"/>
    </source>
</evidence>
<dbReference type="GO" id="GO:0043139">
    <property type="term" value="F:5'-3' DNA helicase activity"/>
    <property type="evidence" value="ECO:0007669"/>
    <property type="project" value="UniProtKB-EC"/>
</dbReference>
<organism evidence="15">
    <name type="scientific">Oceaniferula spumae</name>
    <dbReference type="NCBI Taxonomy" id="2979115"/>
    <lineage>
        <taxon>Bacteria</taxon>
        <taxon>Pseudomonadati</taxon>
        <taxon>Verrucomicrobiota</taxon>
        <taxon>Verrucomicrobiia</taxon>
        <taxon>Verrucomicrobiales</taxon>
        <taxon>Verrucomicrobiaceae</taxon>
        <taxon>Oceaniferula</taxon>
    </lineage>
</organism>
<dbReference type="EMBL" id="AP026866">
    <property type="protein sequence ID" value="BDS08696.1"/>
    <property type="molecule type" value="Genomic_DNA"/>
</dbReference>
<dbReference type="EC" id="5.6.2.3" evidence="11 12"/>
<proteinExistence type="inferred from homology"/>
<evidence type="ECO:0000259" key="14">
    <source>
        <dbReference type="PROSITE" id="PS51199"/>
    </source>
</evidence>
<dbReference type="PANTHER" id="PTHR30153">
    <property type="entry name" value="REPLICATIVE DNA HELICASE DNAB"/>
    <property type="match status" value="1"/>
</dbReference>
<dbReference type="NCBIfam" id="TIGR00665">
    <property type="entry name" value="DnaB"/>
    <property type="match status" value="1"/>
</dbReference>
<evidence type="ECO:0000256" key="5">
    <source>
        <dbReference type="ARBA" id="ARBA00022801"/>
    </source>
</evidence>
<gene>
    <name evidence="15" type="primary">dnaB</name>
    <name evidence="15" type="ORF">NT6N_37360</name>
</gene>
<keyword evidence="9" id="KW-0413">Isomerase</keyword>
<feature type="domain" description="SF4 helicase" evidence="14">
    <location>
        <begin position="246"/>
        <end position="523"/>
    </location>
</feature>
<dbReference type="InterPro" id="IPR007693">
    <property type="entry name" value="DNA_helicase_DnaB-like_N"/>
</dbReference>
<evidence type="ECO:0000256" key="2">
    <source>
        <dbReference type="ARBA" id="ARBA00022515"/>
    </source>
</evidence>
<reference evidence="15" key="1">
    <citation type="submission" date="2024-07" db="EMBL/GenBank/DDBJ databases">
        <title>Complete genome sequence of Verrucomicrobiaceae bacterium NT6N.</title>
        <authorList>
            <person name="Huang C."/>
            <person name="Takami H."/>
            <person name="Hamasaki K."/>
        </authorList>
    </citation>
    <scope>NUCLEOTIDE SEQUENCE</scope>
    <source>
        <strain evidence="15">NT6N</strain>
    </source>
</reference>
<dbReference type="SUPFAM" id="SSF48024">
    <property type="entry name" value="N-terminal domain of DnaB helicase"/>
    <property type="match status" value="1"/>
</dbReference>
<evidence type="ECO:0000256" key="9">
    <source>
        <dbReference type="ARBA" id="ARBA00023235"/>
    </source>
</evidence>
<dbReference type="InterPro" id="IPR007692">
    <property type="entry name" value="DNA_helicase_DnaB"/>
</dbReference>
<evidence type="ECO:0000256" key="4">
    <source>
        <dbReference type="ARBA" id="ARBA00022741"/>
    </source>
</evidence>
<dbReference type="GO" id="GO:0016787">
    <property type="term" value="F:hydrolase activity"/>
    <property type="evidence" value="ECO:0007669"/>
    <property type="project" value="UniProtKB-KW"/>
</dbReference>
<keyword evidence="7 12" id="KW-0067">ATP-binding</keyword>
<dbReference type="InterPro" id="IPR027417">
    <property type="entry name" value="P-loop_NTPase"/>
</dbReference>
<evidence type="ECO:0000256" key="6">
    <source>
        <dbReference type="ARBA" id="ARBA00022806"/>
    </source>
</evidence>
<dbReference type="InterPro" id="IPR007694">
    <property type="entry name" value="DNA_helicase_DnaB-like_C"/>
</dbReference>
<evidence type="ECO:0000256" key="11">
    <source>
        <dbReference type="NCBIfam" id="TIGR00665"/>
    </source>
</evidence>
<keyword evidence="8 12" id="KW-0238">DNA-binding</keyword>
<keyword evidence="2 12" id="KW-0639">Primosome</keyword>
<dbReference type="CDD" id="cd00984">
    <property type="entry name" value="DnaB_C"/>
    <property type="match status" value="1"/>
</dbReference>
<dbReference type="AlphaFoldDB" id="A0AAT9FRN8"/>
<keyword evidence="4 12" id="KW-0547">Nucleotide-binding</keyword>
<keyword evidence="6 12" id="KW-0347">Helicase</keyword>
<dbReference type="Gene3D" id="1.10.860.10">
    <property type="entry name" value="DNAb Helicase, Chain A"/>
    <property type="match status" value="1"/>
</dbReference>
<comment type="function">
    <text evidence="12">The main replicative DNA helicase, it participates in initiation and elongation during chromosome replication. Travels ahead of the DNA replisome, separating dsDNA into templates for DNA synthesis. A processive ATP-dependent 5'-3' DNA helicase it has DNA-dependent ATPase activity.</text>
</comment>
<protein>
    <recommendedName>
        <fullName evidence="11 12">Replicative DNA helicase</fullName>
        <ecNumber evidence="11 12">5.6.2.3</ecNumber>
    </recommendedName>
</protein>
<dbReference type="GO" id="GO:1990077">
    <property type="term" value="C:primosome complex"/>
    <property type="evidence" value="ECO:0007669"/>
    <property type="project" value="UniProtKB-UniRule"/>
</dbReference>
<dbReference type="Pfam" id="PF03796">
    <property type="entry name" value="DnaB_C"/>
    <property type="match status" value="1"/>
</dbReference>
<evidence type="ECO:0000256" key="8">
    <source>
        <dbReference type="ARBA" id="ARBA00023125"/>
    </source>
</evidence>
<dbReference type="InterPro" id="IPR016136">
    <property type="entry name" value="DNA_helicase_N/primase_C"/>
</dbReference>
<dbReference type="GO" id="GO:0006269">
    <property type="term" value="P:DNA replication, synthesis of primer"/>
    <property type="evidence" value="ECO:0007669"/>
    <property type="project" value="UniProtKB-UniRule"/>
</dbReference>
<dbReference type="GO" id="GO:0005524">
    <property type="term" value="F:ATP binding"/>
    <property type="evidence" value="ECO:0007669"/>
    <property type="project" value="UniProtKB-UniRule"/>
</dbReference>
<dbReference type="PANTHER" id="PTHR30153:SF2">
    <property type="entry name" value="REPLICATIVE DNA HELICASE"/>
    <property type="match status" value="1"/>
</dbReference>
<dbReference type="KEGG" id="osu:NT6N_37360"/>
<dbReference type="Gene3D" id="3.40.50.300">
    <property type="entry name" value="P-loop containing nucleotide triphosphate hydrolases"/>
    <property type="match status" value="1"/>
</dbReference>
<dbReference type="PROSITE" id="PS51199">
    <property type="entry name" value="SF4_HELICASE"/>
    <property type="match status" value="1"/>
</dbReference>
<dbReference type="GO" id="GO:0005829">
    <property type="term" value="C:cytosol"/>
    <property type="evidence" value="ECO:0007669"/>
    <property type="project" value="TreeGrafter"/>
</dbReference>
<keyword evidence="3 12" id="KW-0235">DNA replication</keyword>